<dbReference type="SUPFAM" id="SSF53092">
    <property type="entry name" value="Creatinase/prolidase N-terminal domain"/>
    <property type="match status" value="1"/>
</dbReference>
<dbReference type="Gene3D" id="3.40.350.10">
    <property type="entry name" value="Creatinase/prolidase N-terminal domain"/>
    <property type="match status" value="1"/>
</dbReference>
<protein>
    <recommendedName>
        <fullName evidence="2">Creatinase N-terminal domain-containing protein</fullName>
    </recommendedName>
</protein>
<dbReference type="PANTHER" id="PTHR46112:SF2">
    <property type="entry name" value="XAA-PRO AMINOPEPTIDASE P-RELATED"/>
    <property type="match status" value="1"/>
</dbReference>
<evidence type="ECO:0000256" key="1">
    <source>
        <dbReference type="SAM" id="MobiDB-lite"/>
    </source>
</evidence>
<feature type="domain" description="Creatinase N-terminal" evidence="2">
    <location>
        <begin position="19"/>
        <end position="160"/>
    </location>
</feature>
<keyword evidence="4" id="KW-1185">Reference proteome</keyword>
<feature type="compositionally biased region" description="Low complexity" evidence="1">
    <location>
        <begin position="258"/>
        <end position="277"/>
    </location>
</feature>
<dbReference type="InterPro" id="IPR050659">
    <property type="entry name" value="Peptidase_M24B"/>
</dbReference>
<evidence type="ECO:0000313" key="3">
    <source>
        <dbReference type="EMBL" id="QAB18946.1"/>
    </source>
</evidence>
<dbReference type="EMBL" id="CP035037">
    <property type="protein sequence ID" value="QAB18946.1"/>
    <property type="molecule type" value="Genomic_DNA"/>
</dbReference>
<dbReference type="InterPro" id="IPR029149">
    <property type="entry name" value="Creatin/AminoP/Spt16_N"/>
</dbReference>
<gene>
    <name evidence="3" type="ORF">Leucomu_14405</name>
</gene>
<organism evidence="3 4">
    <name type="scientific">Leucobacter muris</name>
    <dbReference type="NCBI Taxonomy" id="1935379"/>
    <lineage>
        <taxon>Bacteria</taxon>
        <taxon>Bacillati</taxon>
        <taxon>Actinomycetota</taxon>
        <taxon>Actinomycetes</taxon>
        <taxon>Micrococcales</taxon>
        <taxon>Microbacteriaceae</taxon>
        <taxon>Leucobacter</taxon>
    </lineage>
</organism>
<accession>A0ABX5QJ24</accession>
<dbReference type="PANTHER" id="PTHR46112">
    <property type="entry name" value="AMINOPEPTIDASE"/>
    <property type="match status" value="1"/>
</dbReference>
<name>A0ABX5QJ24_9MICO</name>
<evidence type="ECO:0000259" key="2">
    <source>
        <dbReference type="Pfam" id="PF01321"/>
    </source>
</evidence>
<dbReference type="RefSeq" id="WP_128387645.1">
    <property type="nucleotide sequence ID" value="NZ_CP035037.1"/>
</dbReference>
<dbReference type="InterPro" id="IPR000587">
    <property type="entry name" value="Creatinase_N"/>
</dbReference>
<feature type="region of interest" description="Disordered" evidence="1">
    <location>
        <begin position="226"/>
        <end position="277"/>
    </location>
</feature>
<proteinExistence type="predicted"/>
<dbReference type="Pfam" id="PF01321">
    <property type="entry name" value="Creatinase_N"/>
    <property type="match status" value="1"/>
</dbReference>
<dbReference type="Proteomes" id="UP000285768">
    <property type="component" value="Chromosome"/>
</dbReference>
<evidence type="ECO:0000313" key="4">
    <source>
        <dbReference type="Proteomes" id="UP000285768"/>
    </source>
</evidence>
<sequence length="277" mass="29734">MNALYRWPEYDAVELHRARFARVQQVMREDGLDALLLVGPDHIRYATDFRAHLTNESEWFAALVHREGNAELFLPYIDETIEAPYPAMPWISRVHPVASWSAATANPRTWVRAVAARLSASGTRSRIGIDAVDQSLLAGLREEAPSVEFVPAALRLHRIRRQKHPIELTLLDAVSRVNAGAMEAALGAARVGGTDHEVLAAAMAYQQAAGVEFVTTRSATCATAAATGSPRAAASRRAIRSSSTSGATVPAATRRTRGAPGSSGSPGTSTWPPTSTC</sequence>
<reference evidence="3 4" key="1">
    <citation type="submission" date="2019-01" db="EMBL/GenBank/DDBJ databases">
        <title>Leucobacter muris sp. nov. isolated from the nose of a laboratory mouse.</title>
        <authorList>
            <person name="Benga L."/>
            <person name="Sproeer C."/>
            <person name="Schumann P."/>
            <person name="Verbarg S."/>
            <person name="Bunk B."/>
            <person name="Engelhardt E."/>
            <person name="Benten P.M."/>
            <person name="Sager M."/>
        </authorList>
    </citation>
    <scope>NUCLEOTIDE SEQUENCE [LARGE SCALE GENOMIC DNA]</scope>
    <source>
        <strain evidence="3 4">DSM 101948</strain>
    </source>
</reference>
<feature type="compositionally biased region" description="Low complexity" evidence="1">
    <location>
        <begin position="226"/>
        <end position="248"/>
    </location>
</feature>